<comment type="caution">
    <text evidence="1">The sequence shown here is derived from an EMBL/GenBank/DDBJ whole genome shotgun (WGS) entry which is preliminary data.</text>
</comment>
<organism evidence="1 2">
    <name type="scientific">Pristionchus mayeri</name>
    <dbReference type="NCBI Taxonomy" id="1317129"/>
    <lineage>
        <taxon>Eukaryota</taxon>
        <taxon>Metazoa</taxon>
        <taxon>Ecdysozoa</taxon>
        <taxon>Nematoda</taxon>
        <taxon>Chromadorea</taxon>
        <taxon>Rhabditida</taxon>
        <taxon>Rhabditina</taxon>
        <taxon>Diplogasteromorpha</taxon>
        <taxon>Diplogasteroidea</taxon>
        <taxon>Neodiplogasteridae</taxon>
        <taxon>Pristionchus</taxon>
    </lineage>
</organism>
<gene>
    <name evidence="1" type="ORF">PMAYCL1PPCAC_19762</name>
</gene>
<evidence type="ECO:0000313" key="1">
    <source>
        <dbReference type="EMBL" id="GMR49567.1"/>
    </source>
</evidence>
<reference evidence="2" key="1">
    <citation type="submission" date="2022-10" db="EMBL/GenBank/DDBJ databases">
        <title>Genome assembly of Pristionchus species.</title>
        <authorList>
            <person name="Yoshida K."/>
            <person name="Sommer R.J."/>
        </authorList>
    </citation>
    <scope>NUCLEOTIDE SEQUENCE [LARGE SCALE GENOMIC DNA]</scope>
    <source>
        <strain evidence="2">RS5460</strain>
    </source>
</reference>
<feature type="non-terminal residue" evidence="1">
    <location>
        <position position="1"/>
    </location>
</feature>
<name>A0AAN5CSZ4_9BILA</name>
<dbReference type="AlphaFoldDB" id="A0AAN5CSZ4"/>
<protein>
    <submittedName>
        <fullName evidence="1">Uncharacterized protein</fullName>
    </submittedName>
</protein>
<accession>A0AAN5CSZ4</accession>
<dbReference type="EMBL" id="BTRK01000004">
    <property type="protein sequence ID" value="GMR49567.1"/>
    <property type="molecule type" value="Genomic_DNA"/>
</dbReference>
<evidence type="ECO:0000313" key="2">
    <source>
        <dbReference type="Proteomes" id="UP001328107"/>
    </source>
</evidence>
<proteinExistence type="predicted"/>
<sequence length="86" mass="10256">FSQVYSLFSIDAHNVFYIFIFSDEVPFHLHYSRLSPDWHRSVHLRRVRSGMAFEHPRRSLVCSLLRGLLVKSLREDARPECLRVRV</sequence>
<feature type="non-terminal residue" evidence="1">
    <location>
        <position position="86"/>
    </location>
</feature>
<keyword evidence="2" id="KW-1185">Reference proteome</keyword>
<dbReference type="Proteomes" id="UP001328107">
    <property type="component" value="Unassembled WGS sequence"/>
</dbReference>